<organism evidence="1 2">
    <name type="scientific">Bacillus benzoevorans</name>
    <dbReference type="NCBI Taxonomy" id="1456"/>
    <lineage>
        <taxon>Bacteria</taxon>
        <taxon>Bacillati</taxon>
        <taxon>Bacillota</taxon>
        <taxon>Bacilli</taxon>
        <taxon>Bacillales</taxon>
        <taxon>Bacillaceae</taxon>
        <taxon>Bacillus</taxon>
    </lineage>
</organism>
<proteinExistence type="predicted"/>
<accession>A0A7X0HXS9</accession>
<dbReference type="AlphaFoldDB" id="A0A7X0HXS9"/>
<dbReference type="Proteomes" id="UP000531594">
    <property type="component" value="Unassembled WGS sequence"/>
</dbReference>
<dbReference type="RefSeq" id="WP_184530388.1">
    <property type="nucleotide sequence ID" value="NZ_JACHGK010000038.1"/>
</dbReference>
<dbReference type="EMBL" id="JACHGK010000038">
    <property type="protein sequence ID" value="MBB6447962.1"/>
    <property type="molecule type" value="Genomic_DNA"/>
</dbReference>
<protein>
    <submittedName>
        <fullName evidence="1">Uncharacterized protein</fullName>
    </submittedName>
</protein>
<keyword evidence="2" id="KW-1185">Reference proteome</keyword>
<name>A0A7X0HXS9_9BACI</name>
<gene>
    <name evidence="1" type="ORF">HNR53_004687</name>
</gene>
<evidence type="ECO:0000313" key="1">
    <source>
        <dbReference type="EMBL" id="MBB6447962.1"/>
    </source>
</evidence>
<evidence type="ECO:0000313" key="2">
    <source>
        <dbReference type="Proteomes" id="UP000531594"/>
    </source>
</evidence>
<reference evidence="1 2" key="1">
    <citation type="submission" date="2020-08" db="EMBL/GenBank/DDBJ databases">
        <title>Genomic Encyclopedia of Type Strains, Phase IV (KMG-IV): sequencing the most valuable type-strain genomes for metagenomic binning, comparative biology and taxonomic classification.</title>
        <authorList>
            <person name="Goeker M."/>
        </authorList>
    </citation>
    <scope>NUCLEOTIDE SEQUENCE [LARGE SCALE GENOMIC DNA]</scope>
    <source>
        <strain evidence="1 2">DSM 5391</strain>
    </source>
</reference>
<sequence>MPDNRRNQHVEATPHFDGEKEALINDATASGSKAMGVQVSISKEFRQNRNSLNHVPKVEEEMKEFEKLMRGNKVDN</sequence>
<comment type="caution">
    <text evidence="1">The sequence shown here is derived from an EMBL/GenBank/DDBJ whole genome shotgun (WGS) entry which is preliminary data.</text>
</comment>